<keyword evidence="2" id="KW-1185">Reference proteome</keyword>
<proteinExistence type="predicted"/>
<evidence type="ECO:0000313" key="2">
    <source>
        <dbReference type="Proteomes" id="UP000276133"/>
    </source>
</evidence>
<reference evidence="1 2" key="1">
    <citation type="journal article" date="2018" name="Sci. Rep.">
        <title>Genomic signatures of local adaptation to the degree of environmental predictability in rotifers.</title>
        <authorList>
            <person name="Franch-Gras L."/>
            <person name="Hahn C."/>
            <person name="Garcia-Roger E.M."/>
            <person name="Carmona M.J."/>
            <person name="Serra M."/>
            <person name="Gomez A."/>
        </authorList>
    </citation>
    <scope>NUCLEOTIDE SEQUENCE [LARGE SCALE GENOMIC DNA]</scope>
    <source>
        <strain evidence="1">HYR1</strain>
    </source>
</reference>
<sequence length="60" mass="6965">MITPPILCTKSVKKSIKILMLMKELMLDTDIQIDNNRIEESIPLNFSVYFEDARHVAIPF</sequence>
<accession>A0A3M7S0E8</accession>
<name>A0A3M7S0E8_BRAPC</name>
<dbReference type="EMBL" id="REGN01002261">
    <property type="protein sequence ID" value="RNA29236.1"/>
    <property type="molecule type" value="Genomic_DNA"/>
</dbReference>
<protein>
    <submittedName>
        <fullName evidence="1">Uncharacterized protein</fullName>
    </submittedName>
</protein>
<comment type="caution">
    <text evidence="1">The sequence shown here is derived from an EMBL/GenBank/DDBJ whole genome shotgun (WGS) entry which is preliminary data.</text>
</comment>
<organism evidence="1 2">
    <name type="scientific">Brachionus plicatilis</name>
    <name type="common">Marine rotifer</name>
    <name type="synonym">Brachionus muelleri</name>
    <dbReference type="NCBI Taxonomy" id="10195"/>
    <lineage>
        <taxon>Eukaryota</taxon>
        <taxon>Metazoa</taxon>
        <taxon>Spiralia</taxon>
        <taxon>Gnathifera</taxon>
        <taxon>Rotifera</taxon>
        <taxon>Eurotatoria</taxon>
        <taxon>Monogononta</taxon>
        <taxon>Pseudotrocha</taxon>
        <taxon>Ploima</taxon>
        <taxon>Brachionidae</taxon>
        <taxon>Brachionus</taxon>
    </lineage>
</organism>
<evidence type="ECO:0000313" key="1">
    <source>
        <dbReference type="EMBL" id="RNA29236.1"/>
    </source>
</evidence>
<dbReference type="Proteomes" id="UP000276133">
    <property type="component" value="Unassembled WGS sequence"/>
</dbReference>
<gene>
    <name evidence="1" type="ORF">BpHYR1_021468</name>
</gene>
<dbReference type="AlphaFoldDB" id="A0A3M7S0E8"/>